<keyword evidence="4" id="KW-0808">Transferase</keyword>
<dbReference type="InterPro" id="IPR036097">
    <property type="entry name" value="HisK_dim/P_sf"/>
</dbReference>
<dbReference type="AlphaFoldDB" id="A0A9P8RQQ9"/>
<dbReference type="Gene3D" id="3.40.50.2300">
    <property type="match status" value="1"/>
</dbReference>
<evidence type="ECO:0000256" key="6">
    <source>
        <dbReference type="PROSITE-ProRule" id="PRU00169"/>
    </source>
</evidence>
<feature type="region of interest" description="Disordered" evidence="7">
    <location>
        <begin position="236"/>
        <end position="257"/>
    </location>
</feature>
<dbReference type="EC" id="2.7.13.3" evidence="2"/>
<evidence type="ECO:0000256" key="7">
    <source>
        <dbReference type="SAM" id="MobiDB-lite"/>
    </source>
</evidence>
<name>A0A9P8RQQ9_9PEZI</name>
<dbReference type="GO" id="GO:0005886">
    <property type="term" value="C:plasma membrane"/>
    <property type="evidence" value="ECO:0007669"/>
    <property type="project" value="TreeGrafter"/>
</dbReference>
<dbReference type="InterPro" id="IPR004358">
    <property type="entry name" value="Sig_transdc_His_kin-like_C"/>
</dbReference>
<keyword evidence="11" id="KW-1185">Reference proteome</keyword>
<dbReference type="PROSITE" id="PS50110">
    <property type="entry name" value="RESPONSE_REGULATORY"/>
    <property type="match status" value="1"/>
</dbReference>
<keyword evidence="5" id="KW-0418">Kinase</keyword>
<feature type="compositionally biased region" description="Polar residues" evidence="7">
    <location>
        <begin position="735"/>
        <end position="751"/>
    </location>
</feature>
<dbReference type="SUPFAM" id="SSF47384">
    <property type="entry name" value="Homodimeric domain of signal transducing histidine kinase"/>
    <property type="match status" value="1"/>
</dbReference>
<dbReference type="SMART" id="SM00387">
    <property type="entry name" value="HATPase_c"/>
    <property type="match status" value="1"/>
</dbReference>
<feature type="region of interest" description="Disordered" evidence="7">
    <location>
        <begin position="339"/>
        <end position="358"/>
    </location>
</feature>
<dbReference type="GO" id="GO:0000155">
    <property type="term" value="F:phosphorelay sensor kinase activity"/>
    <property type="evidence" value="ECO:0007669"/>
    <property type="project" value="InterPro"/>
</dbReference>
<evidence type="ECO:0000313" key="10">
    <source>
        <dbReference type="EMBL" id="KAH0560069.1"/>
    </source>
</evidence>
<dbReference type="FunFam" id="1.10.287.130:FF:000100">
    <property type="entry name" value="Sensor histidine kinase/response regulator"/>
    <property type="match status" value="1"/>
</dbReference>
<feature type="compositionally biased region" description="Polar residues" evidence="7">
    <location>
        <begin position="242"/>
        <end position="257"/>
    </location>
</feature>
<dbReference type="InterPro" id="IPR011006">
    <property type="entry name" value="CheY-like_superfamily"/>
</dbReference>
<evidence type="ECO:0000259" key="8">
    <source>
        <dbReference type="PROSITE" id="PS50109"/>
    </source>
</evidence>
<dbReference type="PRINTS" id="PR00344">
    <property type="entry name" value="BCTRLSENSOR"/>
</dbReference>
<evidence type="ECO:0000313" key="11">
    <source>
        <dbReference type="Proteomes" id="UP000750711"/>
    </source>
</evidence>
<dbReference type="Gene3D" id="1.10.287.130">
    <property type="match status" value="1"/>
</dbReference>
<comment type="catalytic activity">
    <reaction evidence="1">
        <text>ATP + protein L-histidine = ADP + protein N-phospho-L-histidine.</text>
        <dbReference type="EC" id="2.7.13.3"/>
    </reaction>
</comment>
<evidence type="ECO:0000256" key="4">
    <source>
        <dbReference type="ARBA" id="ARBA00022679"/>
    </source>
</evidence>
<dbReference type="CDD" id="cd00082">
    <property type="entry name" value="HisKA"/>
    <property type="match status" value="1"/>
</dbReference>
<feature type="modified residue" description="4-aspartylphosphate" evidence="6">
    <location>
        <position position="822"/>
    </location>
</feature>
<feature type="compositionally biased region" description="Low complexity" evidence="7">
    <location>
        <begin position="658"/>
        <end position="678"/>
    </location>
</feature>
<dbReference type="InterPro" id="IPR003661">
    <property type="entry name" value="HisK_dim/P_dom"/>
</dbReference>
<dbReference type="InterPro" id="IPR005467">
    <property type="entry name" value="His_kinase_dom"/>
</dbReference>
<dbReference type="CDD" id="cd17546">
    <property type="entry name" value="REC_hyHK_CKI1_RcsC-like"/>
    <property type="match status" value="1"/>
</dbReference>
<feature type="region of interest" description="Disordered" evidence="7">
    <location>
        <begin position="654"/>
        <end position="759"/>
    </location>
</feature>
<dbReference type="Pfam" id="PF00072">
    <property type="entry name" value="Response_reg"/>
    <property type="match status" value="1"/>
</dbReference>
<evidence type="ECO:0000256" key="1">
    <source>
        <dbReference type="ARBA" id="ARBA00000085"/>
    </source>
</evidence>
<feature type="domain" description="Histidine kinase" evidence="8">
    <location>
        <begin position="477"/>
        <end position="652"/>
    </location>
</feature>
<evidence type="ECO:0000256" key="5">
    <source>
        <dbReference type="ARBA" id="ARBA00022777"/>
    </source>
</evidence>
<dbReference type="Gene3D" id="3.30.565.10">
    <property type="entry name" value="Histidine kinase-like ATPase, C-terminal domain"/>
    <property type="match status" value="1"/>
</dbReference>
<evidence type="ECO:0000256" key="2">
    <source>
        <dbReference type="ARBA" id="ARBA00012438"/>
    </source>
</evidence>
<dbReference type="InterPro" id="IPR001789">
    <property type="entry name" value="Sig_transdc_resp-reg_receiver"/>
</dbReference>
<dbReference type="PROSITE" id="PS50109">
    <property type="entry name" value="HIS_KIN"/>
    <property type="match status" value="1"/>
</dbReference>
<dbReference type="SUPFAM" id="SSF55874">
    <property type="entry name" value="ATPase domain of HSP90 chaperone/DNA topoisomerase II/histidine kinase"/>
    <property type="match status" value="1"/>
</dbReference>
<keyword evidence="3 6" id="KW-0597">Phosphoprotein</keyword>
<dbReference type="Pfam" id="PF02518">
    <property type="entry name" value="HATPase_c"/>
    <property type="match status" value="1"/>
</dbReference>
<dbReference type="PANTHER" id="PTHR43047">
    <property type="entry name" value="TWO-COMPONENT HISTIDINE PROTEIN KINASE"/>
    <property type="match status" value="1"/>
</dbReference>
<organism evidence="10 11">
    <name type="scientific">Trichoglossum hirsutum</name>
    <dbReference type="NCBI Taxonomy" id="265104"/>
    <lineage>
        <taxon>Eukaryota</taxon>
        <taxon>Fungi</taxon>
        <taxon>Dikarya</taxon>
        <taxon>Ascomycota</taxon>
        <taxon>Pezizomycotina</taxon>
        <taxon>Geoglossomycetes</taxon>
        <taxon>Geoglossales</taxon>
        <taxon>Geoglossaceae</taxon>
        <taxon>Trichoglossum</taxon>
    </lineage>
</organism>
<feature type="domain" description="Response regulatory" evidence="9">
    <location>
        <begin position="769"/>
        <end position="895"/>
    </location>
</feature>
<dbReference type="GO" id="GO:0009927">
    <property type="term" value="F:histidine phosphotransfer kinase activity"/>
    <property type="evidence" value="ECO:0007669"/>
    <property type="project" value="TreeGrafter"/>
</dbReference>
<dbReference type="EMBL" id="JAGHQM010000457">
    <property type="protein sequence ID" value="KAH0560069.1"/>
    <property type="molecule type" value="Genomic_DNA"/>
</dbReference>
<dbReference type="Proteomes" id="UP000750711">
    <property type="component" value="Unassembled WGS sequence"/>
</dbReference>
<protein>
    <recommendedName>
        <fullName evidence="2">histidine kinase</fullName>
        <ecNumber evidence="2">2.7.13.3</ecNumber>
    </recommendedName>
</protein>
<feature type="compositionally biased region" description="Polar residues" evidence="7">
    <location>
        <begin position="694"/>
        <end position="708"/>
    </location>
</feature>
<sequence>MSTGRPGAIGDLPDSVSRLTICLTHHKPKAIIHDGEDSFREQLCQHFSLPEIQAGRGLFELKTKLRRANTDDFWQILVEGMAEITGAQIAFVSKRVPGADLDYLSDRPQFRESGALYMALAYYYNDGYGKSDSIQNMKYEATFGTPCDYMRHNKVLIIPERFGEVMTPDEYHLPFPVEASLTVPLFSEEKCSGHFGIMWSSEGARNRKLSWSNLEFFMYALDDLVSSRMLATEGLPSKASDMESSGTSSREPTTINQSLKPYARSLSHELRTPMQGVVGMLDVMHATVQEEAEGQLDRQVREVFRHLKENIEIVQDSSRRAVEAADNVVHAYDLDMQVPETPKHPLNETGGEPGQPNYGPNVLSSKGKRPSIVVEGHDLSIERPNKRRRSGASNDYCYGQETKHQVAATSDLPPLPESVSPRSLGLMRAVRESEEAMSDTSGGFEDTAATPITVPQSEGSEENPTTTIGNSRLRELLHSIINESLSIGERPDSAITVDTDLGESIEVRSKDIRGDVKTKVIELTVDPSVPETLPVDERDLTKLISCVFLNALKFTECGKITVTAKHNPKTRYIVVTVADTGPGIPQTFLPYLFKPFSREDDSLTRQKDGLGLGLLVAKGLARKMGGDLNCVSSDTSGPNRGSVFEIRMPIVPLDSNMSIPSTPIRRTPTPSSSTSRQSPDAEGYFSLPEIPRSIPSQGVTSLQTTPNRPRQRLSLPTAVGALSISPPASERNHRSLASSSRTQRNAYSPQQRTKKRDFDRNLAEKYPITFLVAEDNRINRRLLVNMLSKMGYNNVYEAFDGTDAVRQMEIERDKGIDVVLMDLWMPYMDGYEAARRILSMPKHTNADGSKNVTILAVTADVTSEALEHAAQVGMEGFMTKPYKILDLERLILEFCARNTADGRT</sequence>
<gene>
    <name evidence="10" type="ORF">GP486_003415</name>
</gene>
<comment type="caution">
    <text evidence="10">The sequence shown here is derived from an EMBL/GenBank/DDBJ whole genome shotgun (WGS) entry which is preliminary data.</text>
</comment>
<dbReference type="PANTHER" id="PTHR43047:SF2">
    <property type="entry name" value="HISTIDINE KINASE M7"/>
    <property type="match status" value="1"/>
</dbReference>
<dbReference type="SMART" id="SM00448">
    <property type="entry name" value="REC"/>
    <property type="match status" value="1"/>
</dbReference>
<evidence type="ECO:0000259" key="9">
    <source>
        <dbReference type="PROSITE" id="PS50110"/>
    </source>
</evidence>
<dbReference type="InterPro" id="IPR036890">
    <property type="entry name" value="HATPase_C_sf"/>
</dbReference>
<accession>A0A9P8RQQ9</accession>
<proteinExistence type="predicted"/>
<dbReference type="SUPFAM" id="SSF52172">
    <property type="entry name" value="CheY-like"/>
    <property type="match status" value="1"/>
</dbReference>
<reference evidence="10" key="1">
    <citation type="submission" date="2021-03" db="EMBL/GenBank/DDBJ databases">
        <title>Comparative genomics and phylogenomic investigation of the class Geoglossomycetes provide insights into ecological specialization and systematics.</title>
        <authorList>
            <person name="Melie T."/>
            <person name="Pirro S."/>
            <person name="Miller A.N."/>
            <person name="Quandt A."/>
        </authorList>
    </citation>
    <scope>NUCLEOTIDE SEQUENCE</scope>
    <source>
        <strain evidence="10">CAQ_001_2017</strain>
    </source>
</reference>
<evidence type="ECO:0000256" key="3">
    <source>
        <dbReference type="ARBA" id="ARBA00022553"/>
    </source>
</evidence>
<dbReference type="InterPro" id="IPR003594">
    <property type="entry name" value="HATPase_dom"/>
</dbReference>